<proteinExistence type="predicted"/>
<keyword evidence="1" id="KW-1133">Transmembrane helix</keyword>
<feature type="transmembrane region" description="Helical" evidence="1">
    <location>
        <begin position="220"/>
        <end position="239"/>
    </location>
</feature>
<keyword evidence="1" id="KW-0472">Membrane</keyword>
<name>A0A812NGG0_9DINO</name>
<evidence type="ECO:0000313" key="2">
    <source>
        <dbReference type="EMBL" id="CAE7309701.1"/>
    </source>
</evidence>
<protein>
    <submittedName>
        <fullName evidence="2">Ndor1 protein</fullName>
    </submittedName>
</protein>
<evidence type="ECO:0000313" key="3">
    <source>
        <dbReference type="Proteomes" id="UP000604046"/>
    </source>
</evidence>
<dbReference type="OrthoDB" id="425620at2759"/>
<evidence type="ECO:0000256" key="1">
    <source>
        <dbReference type="SAM" id="Phobius"/>
    </source>
</evidence>
<keyword evidence="3" id="KW-1185">Reference proteome</keyword>
<dbReference type="AlphaFoldDB" id="A0A812NGG0"/>
<dbReference type="Proteomes" id="UP000604046">
    <property type="component" value="Unassembled WGS sequence"/>
</dbReference>
<feature type="transmembrane region" description="Helical" evidence="1">
    <location>
        <begin position="164"/>
        <end position="185"/>
    </location>
</feature>
<accession>A0A812NGG0</accession>
<keyword evidence="1" id="KW-0812">Transmembrane</keyword>
<feature type="transmembrane region" description="Helical" evidence="1">
    <location>
        <begin position="425"/>
        <end position="447"/>
    </location>
</feature>
<dbReference type="EMBL" id="CAJNDS010002078">
    <property type="protein sequence ID" value="CAE7309701.1"/>
    <property type="molecule type" value="Genomic_DNA"/>
</dbReference>
<comment type="caution">
    <text evidence="2">The sequence shown here is derived from an EMBL/GenBank/DDBJ whole genome shotgun (WGS) entry which is preliminary data.</text>
</comment>
<feature type="transmembrane region" description="Helical" evidence="1">
    <location>
        <begin position="251"/>
        <end position="275"/>
    </location>
</feature>
<organism evidence="2 3">
    <name type="scientific">Symbiodinium natans</name>
    <dbReference type="NCBI Taxonomy" id="878477"/>
    <lineage>
        <taxon>Eukaryota</taxon>
        <taxon>Sar</taxon>
        <taxon>Alveolata</taxon>
        <taxon>Dinophyceae</taxon>
        <taxon>Suessiales</taxon>
        <taxon>Symbiodiniaceae</taxon>
        <taxon>Symbiodinium</taxon>
    </lineage>
</organism>
<sequence>MKLASSLQKTSALEKHFHTKHPLRLFYRDVLDEVDGCKGSFDLSAVWARLAPSGNIYRLNALQEVRLRHCADLQAQLREIAEEFAQTLGGTPQERYDLLIASLKETKVDLDEAYENAEKGWELDSFKTTGFPPLEEFLVGNVHSSFFVVPTEQGAWKDWCTAKLVGCMVAVVQILGPVMVVLSLWQDPTNYLQHPIDTLERISISSVFCAERDMGEWCTILMGVVFSFFVVVQLLNYATEELEDAFKFGRLAGCSSFWAFAGGYINAWCVMWNILVLPVSFWKLTHASQVVLNAMTILFMFNLDDLTGTAGAVLGTSDTLFRRGLCWNYALLSQCPVDLRDVVNPKATSAADFWQLRLTATALQSTRASRNAETRVAPFEQTPLLASQSGHGAPSLEQMRVSMRFTKDGSVYHLPSMNSSVQAGLWQLLVWILRLLQVLMPAFYFIVNKPCIHPGAAAIRTR</sequence>
<reference evidence="2" key="1">
    <citation type="submission" date="2021-02" db="EMBL/GenBank/DDBJ databases">
        <authorList>
            <person name="Dougan E. K."/>
            <person name="Rhodes N."/>
            <person name="Thang M."/>
            <person name="Chan C."/>
        </authorList>
    </citation>
    <scope>NUCLEOTIDE SEQUENCE</scope>
</reference>
<gene>
    <name evidence="2" type="primary">ndor1</name>
    <name evidence="2" type="ORF">SNAT2548_LOCUS16270</name>
</gene>